<accession>A0ABY9TU67</accession>
<organism evidence="3 4">
    <name type="scientific">Thalassotalea psychrophila</name>
    <dbReference type="NCBI Taxonomy" id="3065647"/>
    <lineage>
        <taxon>Bacteria</taxon>
        <taxon>Pseudomonadati</taxon>
        <taxon>Pseudomonadota</taxon>
        <taxon>Gammaproteobacteria</taxon>
        <taxon>Alteromonadales</taxon>
        <taxon>Colwelliaceae</taxon>
        <taxon>Thalassotalea</taxon>
    </lineage>
</organism>
<feature type="domain" description="GSCFA" evidence="1">
    <location>
        <begin position="325"/>
        <end position="592"/>
    </location>
</feature>
<proteinExistence type="predicted"/>
<dbReference type="InterPro" id="IPR041307">
    <property type="entry name" value="WcbI"/>
</dbReference>
<dbReference type="Pfam" id="PF18588">
    <property type="entry name" value="WcbI"/>
    <property type="match status" value="1"/>
</dbReference>
<dbReference type="Pfam" id="PF08885">
    <property type="entry name" value="GSCFA"/>
    <property type="match status" value="1"/>
</dbReference>
<protein>
    <submittedName>
        <fullName evidence="3">GSCFA domain-containing protein</fullName>
    </submittedName>
</protein>
<evidence type="ECO:0000259" key="2">
    <source>
        <dbReference type="Pfam" id="PF18588"/>
    </source>
</evidence>
<keyword evidence="4" id="KW-1185">Reference proteome</keyword>
<dbReference type="InterPro" id="IPR014982">
    <property type="entry name" value="GSCFA"/>
</dbReference>
<name>A0ABY9TU67_9GAMM</name>
<dbReference type="RefSeq" id="WP_348390435.1">
    <property type="nucleotide sequence ID" value="NZ_CP134145.1"/>
</dbReference>
<feature type="domain" description="Polysaccharide biosynthesis enzyme WcbI" evidence="2">
    <location>
        <begin position="3"/>
        <end position="190"/>
    </location>
</feature>
<evidence type="ECO:0000313" key="3">
    <source>
        <dbReference type="EMBL" id="WNC71300.1"/>
    </source>
</evidence>
<sequence>MNIFIFANCHGQIYKNYINKYINKNINYKLDYAISYESLKDYEKLLPTFKAADILIIQPVSNYKEFTLENLNNVIKKDCLVIRVPFVRFDGFWPKEKAKVLKKIEHAAVTDFPKVNTTKEIADYLTEQVTDSKLIFDIFNLALIKLAEIEKSGDIKFYDFFLKNYKMVPLFRDQLHPTTVFFEHFAAQIIGIISEKRGLEFNAIDQRKPGNAPKEYGHFRPIKNIFAKELGLQYDLNSYFIYNRFEYLSNILAFENDADEMQLVKNINDLKNIVFSRKPKKVIEKNPYENLPEKAFWKLAISNRSMFDIDGIWSPKFNITKTDNIVTFGSCFAQHIGNALKHKGFNWLITERPPECCNPRLSKKYNYNIFSARTANIYTTSLLMQWTEWSLGIKKVPTEIWEKENRFYDPFRPTIEPNGFESKLELINSREVTLKSFKSSIEKASYFVFTLGLTESWFNKNNFEYPMCPGTVSGFFDSAQHVFVNQDYNQISSSLLDAIALMRQINPDLKFIITVSPVPLTATNTDKHVAVATMGSKSILRAVAEKLTQAFDYIDYFPSYEIINSPIFKGVFFEPNQRSVNPFGVNFVMENFFKCLESKFDNSKNRTQVVKSSYKKIEVSEDVVCEEELLANFGDEK</sequence>
<gene>
    <name evidence="3" type="ORF">RGQ13_14370</name>
</gene>
<evidence type="ECO:0000313" key="4">
    <source>
        <dbReference type="Proteomes" id="UP001258994"/>
    </source>
</evidence>
<evidence type="ECO:0000259" key="1">
    <source>
        <dbReference type="Pfam" id="PF08885"/>
    </source>
</evidence>
<dbReference type="Gene3D" id="3.40.50.12080">
    <property type="match status" value="2"/>
</dbReference>
<reference evidence="4" key="1">
    <citation type="submission" date="2023-09" db="EMBL/GenBank/DDBJ databases">
        <authorList>
            <person name="Li S."/>
            <person name="Li X."/>
            <person name="Zhang C."/>
            <person name="Zhao Z."/>
        </authorList>
    </citation>
    <scope>NUCLEOTIDE SEQUENCE [LARGE SCALE GENOMIC DNA]</scope>
    <source>
        <strain evidence="4">SQ149</strain>
    </source>
</reference>
<dbReference type="EMBL" id="CP134145">
    <property type="protein sequence ID" value="WNC71300.1"/>
    <property type="molecule type" value="Genomic_DNA"/>
</dbReference>
<dbReference type="Proteomes" id="UP001258994">
    <property type="component" value="Chromosome"/>
</dbReference>